<dbReference type="Proteomes" id="UP001159363">
    <property type="component" value="Chromosome 5"/>
</dbReference>
<feature type="region of interest" description="Disordered" evidence="1">
    <location>
        <begin position="454"/>
        <end position="473"/>
    </location>
</feature>
<sequence>MQECSGESGPCLVPPRCNTLVGEDSRWRPKTLYILPQPSGLRCCNTHEECDTVARQIVALLIASSRPLVMSPHTCCALLLSDTNFRGKRVSRRCYFLQARVCAGSVSMWKRHHSKTSKSSFFKPPNLTLHALDTYKTTQGLYNEPSCRLSTNEITGSPLKVPQIHAVRPEQCTPGGTSAATAHLMCATMSSLSGSLVSRAHLPGVEREPGEGSLRPDVRTSDGAGAAWTARCRPALRARSLTTGGRRADRASRTPDCSGSGRLLDHSARDNFLDNLATITPINRSPIRLTWKGVSDRRLQTCSIVPSAPHDTSYDKSTRQIVREIVPRLVVQKSAAPTTHANSLFNWQWGRWTTPPLHSGGYPYSPRFTLIGSQDLNIKGGRRLRLEKSCDGAYLRRLGRVDARHLARVVPRRRDDVRRRRVRVAVALLAVRVRAPADRQPRAGLRLRHLHASQNTQRSVEHRPNNFPPTTANKVRSPAGYKCAFPYVGNMEGDAVCWRVLYGYLRGKHGGRCRLLAGFVWILTLPNYCSIDAKDVSERVNVDVFTQNKRPCPQHSYTPFYFFKALYLKIYASRVRPEHCTPVQSLALSDDGALDARGSVALIAPALLGLKRGKMLGGSLIYVQVPTLIFNIFRVHLVLNKNGEEKEGWGVDPPLTCVLENCMWELLRRKVLEGVCGTDSEGAVAVAAEAGWPLGGGGGTSSCWPASDMALRQLLGRPGSLPKSTTRYCNTPLHAFHCLPYLPPARLERVELVSLAKSDILATCERLRLIPTVACDVTALLHFSKGRRQLFAVRRPNLTQPYFLDRGKGRGEECAWSARRTQLTWLLRVVAAAVTEEVRVGVDVPAEEVGVVVGRVGAVACRATRGTHLHPALGRTITLVECAIGGKGERPEKTRRPTSPTREYLGDPTGNRTRFALVRGEKSSLLHYRDSCTRLSSPSSGPLRLL</sequence>
<keyword evidence="3" id="KW-1185">Reference proteome</keyword>
<evidence type="ECO:0000256" key="1">
    <source>
        <dbReference type="SAM" id="MobiDB-lite"/>
    </source>
</evidence>
<name>A0ABQ9H8P9_9NEOP</name>
<accession>A0ABQ9H8P9</accession>
<organism evidence="2 3">
    <name type="scientific">Dryococelus australis</name>
    <dbReference type="NCBI Taxonomy" id="614101"/>
    <lineage>
        <taxon>Eukaryota</taxon>
        <taxon>Metazoa</taxon>
        <taxon>Ecdysozoa</taxon>
        <taxon>Arthropoda</taxon>
        <taxon>Hexapoda</taxon>
        <taxon>Insecta</taxon>
        <taxon>Pterygota</taxon>
        <taxon>Neoptera</taxon>
        <taxon>Polyneoptera</taxon>
        <taxon>Phasmatodea</taxon>
        <taxon>Verophasmatodea</taxon>
        <taxon>Anareolatae</taxon>
        <taxon>Phasmatidae</taxon>
        <taxon>Eurycanthinae</taxon>
        <taxon>Dryococelus</taxon>
    </lineage>
</organism>
<feature type="compositionally biased region" description="Basic and acidic residues" evidence="1">
    <location>
        <begin position="205"/>
        <end position="220"/>
    </location>
</feature>
<evidence type="ECO:0000313" key="2">
    <source>
        <dbReference type="EMBL" id="KAJ8880478.1"/>
    </source>
</evidence>
<feature type="region of interest" description="Disordered" evidence="1">
    <location>
        <begin position="241"/>
        <end position="261"/>
    </location>
</feature>
<comment type="caution">
    <text evidence="2">The sequence shown here is derived from an EMBL/GenBank/DDBJ whole genome shotgun (WGS) entry which is preliminary data.</text>
</comment>
<feature type="region of interest" description="Disordered" evidence="1">
    <location>
        <begin position="887"/>
        <end position="910"/>
    </location>
</feature>
<gene>
    <name evidence="2" type="ORF">PR048_016948</name>
</gene>
<protein>
    <submittedName>
        <fullName evidence="2">Uncharacterized protein</fullName>
    </submittedName>
</protein>
<dbReference type="EMBL" id="JARBHB010000006">
    <property type="protein sequence ID" value="KAJ8880478.1"/>
    <property type="molecule type" value="Genomic_DNA"/>
</dbReference>
<reference evidence="2 3" key="1">
    <citation type="submission" date="2023-02" db="EMBL/GenBank/DDBJ databases">
        <title>LHISI_Scaffold_Assembly.</title>
        <authorList>
            <person name="Stuart O.P."/>
            <person name="Cleave R."/>
            <person name="Magrath M.J.L."/>
            <person name="Mikheyev A.S."/>
        </authorList>
    </citation>
    <scope>NUCLEOTIDE SEQUENCE [LARGE SCALE GENOMIC DNA]</scope>
    <source>
        <strain evidence="2">Daus_M_001</strain>
        <tissue evidence="2">Leg muscle</tissue>
    </source>
</reference>
<feature type="region of interest" description="Disordered" evidence="1">
    <location>
        <begin position="205"/>
        <end position="225"/>
    </location>
</feature>
<evidence type="ECO:0000313" key="3">
    <source>
        <dbReference type="Proteomes" id="UP001159363"/>
    </source>
</evidence>
<proteinExistence type="predicted"/>